<keyword evidence="3" id="KW-1185">Reference proteome</keyword>
<dbReference type="AlphaFoldDB" id="A0A6A5WAY0"/>
<accession>A0A6A5WAY0</accession>
<dbReference type="OrthoDB" id="3938057at2759"/>
<organism evidence="2 3">
    <name type="scientific">Amniculicola lignicola CBS 123094</name>
    <dbReference type="NCBI Taxonomy" id="1392246"/>
    <lineage>
        <taxon>Eukaryota</taxon>
        <taxon>Fungi</taxon>
        <taxon>Dikarya</taxon>
        <taxon>Ascomycota</taxon>
        <taxon>Pezizomycotina</taxon>
        <taxon>Dothideomycetes</taxon>
        <taxon>Pleosporomycetidae</taxon>
        <taxon>Pleosporales</taxon>
        <taxon>Amniculicolaceae</taxon>
        <taxon>Amniculicola</taxon>
    </lineage>
</organism>
<name>A0A6A5WAY0_9PLEO</name>
<sequence>MGKSASEATGGQSGKMFSADVVAALIMSFGQSSISRAQYELMSAMDGVKTASAFQHDFRAVLAKARELKARQDAGEKFEAVQPGTKRGFTAMSGGLLTPPVTPSKKPKAAAGAGPKARPKPRKKQEATHIVDEQSPDVDQHSSPSPATYSNDGFYNYPDIKEEPEFGTEDI</sequence>
<gene>
    <name evidence="2" type="ORF">P154DRAFT_623360</name>
</gene>
<dbReference type="Proteomes" id="UP000799779">
    <property type="component" value="Unassembled WGS sequence"/>
</dbReference>
<protein>
    <submittedName>
        <fullName evidence="2">Uncharacterized protein</fullName>
    </submittedName>
</protein>
<reference evidence="2" key="1">
    <citation type="journal article" date="2020" name="Stud. Mycol.">
        <title>101 Dothideomycetes genomes: a test case for predicting lifestyles and emergence of pathogens.</title>
        <authorList>
            <person name="Haridas S."/>
            <person name="Albert R."/>
            <person name="Binder M."/>
            <person name="Bloem J."/>
            <person name="Labutti K."/>
            <person name="Salamov A."/>
            <person name="Andreopoulos B."/>
            <person name="Baker S."/>
            <person name="Barry K."/>
            <person name="Bills G."/>
            <person name="Bluhm B."/>
            <person name="Cannon C."/>
            <person name="Castanera R."/>
            <person name="Culley D."/>
            <person name="Daum C."/>
            <person name="Ezra D."/>
            <person name="Gonzalez J."/>
            <person name="Henrissat B."/>
            <person name="Kuo A."/>
            <person name="Liang C."/>
            <person name="Lipzen A."/>
            <person name="Lutzoni F."/>
            <person name="Magnuson J."/>
            <person name="Mondo S."/>
            <person name="Nolan M."/>
            <person name="Ohm R."/>
            <person name="Pangilinan J."/>
            <person name="Park H.-J."/>
            <person name="Ramirez L."/>
            <person name="Alfaro M."/>
            <person name="Sun H."/>
            <person name="Tritt A."/>
            <person name="Yoshinaga Y."/>
            <person name="Zwiers L.-H."/>
            <person name="Turgeon B."/>
            <person name="Goodwin S."/>
            <person name="Spatafora J."/>
            <person name="Crous P."/>
            <person name="Grigoriev I."/>
        </authorList>
    </citation>
    <scope>NUCLEOTIDE SEQUENCE</scope>
    <source>
        <strain evidence="2">CBS 123094</strain>
    </source>
</reference>
<feature type="region of interest" description="Disordered" evidence="1">
    <location>
        <begin position="83"/>
        <end position="171"/>
    </location>
</feature>
<evidence type="ECO:0000313" key="2">
    <source>
        <dbReference type="EMBL" id="KAF1996285.1"/>
    </source>
</evidence>
<feature type="compositionally biased region" description="Polar residues" evidence="1">
    <location>
        <begin position="141"/>
        <end position="153"/>
    </location>
</feature>
<evidence type="ECO:0000313" key="3">
    <source>
        <dbReference type="Proteomes" id="UP000799779"/>
    </source>
</evidence>
<evidence type="ECO:0000256" key="1">
    <source>
        <dbReference type="SAM" id="MobiDB-lite"/>
    </source>
</evidence>
<dbReference type="EMBL" id="ML977627">
    <property type="protein sequence ID" value="KAF1996285.1"/>
    <property type="molecule type" value="Genomic_DNA"/>
</dbReference>
<proteinExistence type="predicted"/>